<organism evidence="2">
    <name type="scientific">Echinostoma caproni</name>
    <dbReference type="NCBI Taxonomy" id="27848"/>
    <lineage>
        <taxon>Eukaryota</taxon>
        <taxon>Metazoa</taxon>
        <taxon>Spiralia</taxon>
        <taxon>Lophotrochozoa</taxon>
        <taxon>Platyhelminthes</taxon>
        <taxon>Trematoda</taxon>
        <taxon>Digenea</taxon>
        <taxon>Plagiorchiida</taxon>
        <taxon>Echinostomata</taxon>
        <taxon>Echinostomatoidea</taxon>
        <taxon>Echinostomatidae</taxon>
        <taxon>Echinostoma</taxon>
    </lineage>
</organism>
<feature type="compositionally biased region" description="Polar residues" evidence="1">
    <location>
        <begin position="233"/>
        <end position="246"/>
    </location>
</feature>
<feature type="region of interest" description="Disordered" evidence="1">
    <location>
        <begin position="203"/>
        <end position="297"/>
    </location>
</feature>
<sequence length="396" mass="40353">LVSPAVRSASNLPVLGSRIPSVSHTAVRASGLPRATCITMGPSQPSPHTATPPTSTTRIPNSNNNTTDTHTATVTDLLVEGAELSKQANGPSGHPRRTGPISASPLTSRNPRAGTNANTPAVSTTSSSAKPSGLRVPSALGAHRSAMTCPPSASSRSLASSRSASTTGSINNLTSTTQAHRAQAVSAQSVCAALNKRERSIAIAKPMVRPQPTGTSHTAKPPSLSTTSIPSSVAHSMTPISTTKSRIGSGGIPMSNTALSSTLTNGCTVSSEAPKPIRGGRKSLTGRKPDSRQVPNNVQVKAVCKPKPVLNHVEPIENGIGAPTPAGQTTASTSSNSSSSSPYNTTRSAKSVKHGLENKNADVDSFSNGIVTDSNQGNANGMWIVRGELGVVNGLK</sequence>
<feature type="region of interest" description="Disordered" evidence="1">
    <location>
        <begin position="36"/>
        <end position="69"/>
    </location>
</feature>
<feature type="compositionally biased region" description="Low complexity" evidence="1">
    <location>
        <begin position="42"/>
        <end position="69"/>
    </location>
</feature>
<accession>A0A183B8H4</accession>
<feature type="compositionally biased region" description="Polar residues" evidence="1">
    <location>
        <begin position="254"/>
        <end position="271"/>
    </location>
</feature>
<evidence type="ECO:0000256" key="1">
    <source>
        <dbReference type="SAM" id="MobiDB-lite"/>
    </source>
</evidence>
<evidence type="ECO:0000313" key="2">
    <source>
        <dbReference type="WBParaSite" id="ECPE_0001554901-mRNA-1"/>
    </source>
</evidence>
<feature type="compositionally biased region" description="Low complexity" evidence="1">
    <location>
        <begin position="152"/>
        <end position="165"/>
    </location>
</feature>
<feature type="compositionally biased region" description="Low complexity" evidence="1">
    <location>
        <begin position="329"/>
        <end position="348"/>
    </location>
</feature>
<feature type="compositionally biased region" description="Low complexity" evidence="1">
    <location>
        <begin position="221"/>
        <end position="232"/>
    </location>
</feature>
<proteinExistence type="predicted"/>
<feature type="region of interest" description="Disordered" evidence="1">
    <location>
        <begin position="86"/>
        <end position="171"/>
    </location>
</feature>
<feature type="region of interest" description="Disordered" evidence="1">
    <location>
        <begin position="316"/>
        <end position="353"/>
    </location>
</feature>
<dbReference type="WBParaSite" id="ECPE_0001554901-mRNA-1">
    <property type="protein sequence ID" value="ECPE_0001554901-mRNA-1"/>
    <property type="gene ID" value="ECPE_0001554901"/>
</dbReference>
<dbReference type="AlphaFoldDB" id="A0A183B8H4"/>
<feature type="compositionally biased region" description="Polar residues" evidence="1">
    <location>
        <begin position="104"/>
        <end position="130"/>
    </location>
</feature>
<name>A0A183B8H4_9TREM</name>
<reference evidence="2" key="1">
    <citation type="submission" date="2016-06" db="UniProtKB">
        <authorList>
            <consortium name="WormBaseParasite"/>
        </authorList>
    </citation>
    <scope>IDENTIFICATION</scope>
</reference>
<protein>
    <submittedName>
        <fullName evidence="2">Mucin-5ac</fullName>
    </submittedName>
</protein>